<dbReference type="PROSITE" id="PS00622">
    <property type="entry name" value="HTH_LUXR_1"/>
    <property type="match status" value="1"/>
</dbReference>
<dbReference type="GO" id="GO:0006355">
    <property type="term" value="P:regulation of DNA-templated transcription"/>
    <property type="evidence" value="ECO:0007669"/>
    <property type="project" value="InterPro"/>
</dbReference>
<dbReference type="RefSeq" id="WP_345766342.1">
    <property type="nucleotide sequence ID" value="NZ_CP154834.1"/>
</dbReference>
<protein>
    <submittedName>
        <fullName evidence="2">Helix-turn-helix transcriptional regulator</fullName>
    </submittedName>
</protein>
<sequence>MLVKGYGNLEITNMLNIQPGTVSTYKKRIFTKLKVENIPDLVKIHLEFKS</sequence>
<proteinExistence type="predicted"/>
<dbReference type="EMBL" id="CP154834">
    <property type="protein sequence ID" value="XAO74052.1"/>
    <property type="molecule type" value="Genomic_DNA"/>
</dbReference>
<accession>A0AAU6WQ47</accession>
<dbReference type="SMART" id="SM00421">
    <property type="entry name" value="HTH_LUXR"/>
    <property type="match status" value="1"/>
</dbReference>
<evidence type="ECO:0000259" key="1">
    <source>
        <dbReference type="PROSITE" id="PS50043"/>
    </source>
</evidence>
<dbReference type="Gene3D" id="1.10.10.10">
    <property type="entry name" value="Winged helix-like DNA-binding domain superfamily/Winged helix DNA-binding domain"/>
    <property type="match status" value="1"/>
</dbReference>
<keyword evidence="3" id="KW-1185">Reference proteome</keyword>
<organism evidence="2 3">
    <name type="scientific">Chryseobacterium endophyticum</name>
    <dbReference type="NCBI Taxonomy" id="1854762"/>
    <lineage>
        <taxon>Bacteria</taxon>
        <taxon>Pseudomonadati</taxon>
        <taxon>Bacteroidota</taxon>
        <taxon>Flavobacteriia</taxon>
        <taxon>Flavobacteriales</taxon>
        <taxon>Weeksellaceae</taxon>
        <taxon>Chryseobacterium group</taxon>
        <taxon>Chryseobacterium</taxon>
    </lineage>
</organism>
<feature type="domain" description="HTH luxR-type" evidence="1">
    <location>
        <begin position="1"/>
        <end position="49"/>
    </location>
</feature>
<name>A0AAU6WQ47_9FLAO</name>
<dbReference type="InterPro" id="IPR036388">
    <property type="entry name" value="WH-like_DNA-bd_sf"/>
</dbReference>
<dbReference type="PROSITE" id="PS50043">
    <property type="entry name" value="HTH_LUXR_2"/>
    <property type="match status" value="1"/>
</dbReference>
<evidence type="ECO:0000313" key="2">
    <source>
        <dbReference type="EMBL" id="XAO74052.1"/>
    </source>
</evidence>
<evidence type="ECO:0000313" key="3">
    <source>
        <dbReference type="Proteomes" id="UP001463665"/>
    </source>
</evidence>
<dbReference type="Proteomes" id="UP001463665">
    <property type="component" value="Chromosome"/>
</dbReference>
<gene>
    <name evidence="2" type="ORF">AAFP95_20660</name>
</gene>
<dbReference type="InterPro" id="IPR016032">
    <property type="entry name" value="Sig_transdc_resp-reg_C-effctor"/>
</dbReference>
<dbReference type="AlphaFoldDB" id="A0AAU6WQ47"/>
<reference evidence="2 3" key="1">
    <citation type="submission" date="2024-04" db="EMBL/GenBank/DDBJ databases">
        <title>Genome sequencing and assembly of rice foliar adapted Chryseobacterium endophyticum OsEnb-ALM-A6.</title>
        <authorList>
            <person name="Kumar S."/>
            <person name="Javed M."/>
            <person name="Chouhan V."/>
            <person name="Charishma K."/>
            <person name="Patel A."/>
            <person name="Kumar M."/>
            <person name="Sahu K.P."/>
            <person name="Kumar A."/>
        </authorList>
    </citation>
    <scope>NUCLEOTIDE SEQUENCE [LARGE SCALE GENOMIC DNA]</scope>
    <source>
        <strain evidence="2 3">OsEnb-ALM-A6</strain>
    </source>
</reference>
<dbReference type="Pfam" id="PF00196">
    <property type="entry name" value="GerE"/>
    <property type="match status" value="1"/>
</dbReference>
<dbReference type="GO" id="GO:0003677">
    <property type="term" value="F:DNA binding"/>
    <property type="evidence" value="ECO:0007669"/>
    <property type="project" value="InterPro"/>
</dbReference>
<dbReference type="InterPro" id="IPR000792">
    <property type="entry name" value="Tscrpt_reg_LuxR_C"/>
</dbReference>
<dbReference type="SUPFAM" id="SSF46894">
    <property type="entry name" value="C-terminal effector domain of the bipartite response regulators"/>
    <property type="match status" value="1"/>
</dbReference>